<evidence type="ECO:0000313" key="2">
    <source>
        <dbReference type="EMBL" id="AGA77621.1"/>
    </source>
</evidence>
<dbReference type="InterPro" id="IPR027417">
    <property type="entry name" value="P-loop_NTPase"/>
</dbReference>
<dbReference type="KEGG" id="evi:Echvi_1352"/>
<dbReference type="Proteomes" id="UP000010796">
    <property type="component" value="Chromosome"/>
</dbReference>
<protein>
    <submittedName>
        <fullName evidence="2">Putative P-loop ATPase</fullName>
    </submittedName>
</protein>
<dbReference type="InterPro" id="IPR011646">
    <property type="entry name" value="KAP_P-loop"/>
</dbReference>
<dbReference type="SUPFAM" id="SSF52540">
    <property type="entry name" value="P-loop containing nucleoside triphosphate hydrolases"/>
    <property type="match status" value="1"/>
</dbReference>
<dbReference type="PANTHER" id="PTHR22674">
    <property type="entry name" value="NTPASE, KAP FAMILY P-LOOP DOMAIN-CONTAINING 1"/>
    <property type="match status" value="1"/>
</dbReference>
<dbReference type="STRING" id="926556.Echvi_1352"/>
<sequence>MWSDNDTVIDLLDYQYLISATENIISNDTLLPCTIGIYGDWGSGKSSLMRMVEESLRSDDKILTIKFNGWLFEGYEDAKSVLMGTILEEIGENRTLKGDAKKLFSKMLKQVDYMKVAKSLVKHGISFAAGGPAGLAITGMGDLISLAQKINPQDYVKAEEDTSKESLRMSIRKFHEDFSKLLQDLKIEKLVIFIDDLDRCNTDTVIDTLEAIKLFLYVPNSAFVICADEKIIEYAVRRRFPEIPGRGLEVASAYLEKLIQFPIRLPRLNETELETYINLLFAQLYVEHTHFQKICKEVIYEKSAEELQSKKLDHDYLAKALPSVSEELQKAMLLTRQITPILTVGLDGNPRQSKRFMNMLMMRIGMANSKKIELEIRILAKLMLLEYFKKETFIKLHEYQAEQGGKPKEIRLLEARLIADKNKNSENKIETVSIIPEVEIWEKDDWITQWVNTEPKLTDVDLGPYFYFSRDRLNSMYSTKQQMSSQALTVYHDLVSGSDVYEKKSLQEASSLSPSDSSSIFEELKEKLLQESNGSASTQNFKLLFGWTNVRKELTSQLLTFLKGIPHETIPTLAVTELLKVIKGTAFEKDGTDIIKEWAQSESNKDLSKIASNRIKPKK</sequence>
<keyword evidence="3" id="KW-1185">Reference proteome</keyword>
<dbReference type="eggNOG" id="COG4928">
    <property type="taxonomic scope" value="Bacteria"/>
</dbReference>
<dbReference type="PATRIC" id="fig|926556.3.peg.1435"/>
<dbReference type="EMBL" id="CP003346">
    <property type="protein sequence ID" value="AGA77621.1"/>
    <property type="molecule type" value="Genomic_DNA"/>
</dbReference>
<dbReference type="RefSeq" id="WP_015265185.1">
    <property type="nucleotide sequence ID" value="NC_019904.1"/>
</dbReference>
<dbReference type="InterPro" id="IPR052754">
    <property type="entry name" value="NTPase_KAP_P-loop"/>
</dbReference>
<name>L0FXZ7_ECHVK</name>
<dbReference type="PANTHER" id="PTHR22674:SF6">
    <property type="entry name" value="NTPASE KAP FAMILY P-LOOP DOMAIN-CONTAINING PROTEIN 1"/>
    <property type="match status" value="1"/>
</dbReference>
<gene>
    <name evidence="2" type="ordered locus">Echvi_1352</name>
</gene>
<accession>L0FXZ7</accession>
<proteinExistence type="predicted"/>
<dbReference type="HOGENOM" id="CLU_028167_1_0_10"/>
<evidence type="ECO:0000313" key="3">
    <source>
        <dbReference type="Proteomes" id="UP000010796"/>
    </source>
</evidence>
<evidence type="ECO:0000259" key="1">
    <source>
        <dbReference type="Pfam" id="PF07693"/>
    </source>
</evidence>
<dbReference type="Pfam" id="PF07693">
    <property type="entry name" value="KAP_NTPase"/>
    <property type="match status" value="1"/>
</dbReference>
<dbReference type="OrthoDB" id="88903at2"/>
<dbReference type="AlphaFoldDB" id="L0FXZ7"/>
<organism evidence="2 3">
    <name type="scientific">Echinicola vietnamensis (strain DSM 17526 / LMG 23754 / KMM 6221)</name>
    <dbReference type="NCBI Taxonomy" id="926556"/>
    <lineage>
        <taxon>Bacteria</taxon>
        <taxon>Pseudomonadati</taxon>
        <taxon>Bacteroidota</taxon>
        <taxon>Cytophagia</taxon>
        <taxon>Cytophagales</taxon>
        <taxon>Cyclobacteriaceae</taxon>
        <taxon>Echinicola</taxon>
    </lineage>
</organism>
<reference evidence="3" key="1">
    <citation type="submission" date="2012-02" db="EMBL/GenBank/DDBJ databases">
        <title>The complete genome of Echinicola vietnamensis DSM 17526.</title>
        <authorList>
            <person name="Lucas S."/>
            <person name="Copeland A."/>
            <person name="Lapidus A."/>
            <person name="Glavina del Rio T."/>
            <person name="Dalin E."/>
            <person name="Tice H."/>
            <person name="Bruce D."/>
            <person name="Goodwin L."/>
            <person name="Pitluck S."/>
            <person name="Peters L."/>
            <person name="Ovchinnikova G."/>
            <person name="Teshima H."/>
            <person name="Kyrpides N."/>
            <person name="Mavromatis K."/>
            <person name="Ivanova N."/>
            <person name="Brettin T."/>
            <person name="Detter J.C."/>
            <person name="Han C."/>
            <person name="Larimer F."/>
            <person name="Land M."/>
            <person name="Hauser L."/>
            <person name="Markowitz V."/>
            <person name="Cheng J.-F."/>
            <person name="Hugenholtz P."/>
            <person name="Woyke T."/>
            <person name="Wu D."/>
            <person name="Brambilla E."/>
            <person name="Klenk H.-P."/>
            <person name="Eisen J.A."/>
        </authorList>
    </citation>
    <scope>NUCLEOTIDE SEQUENCE [LARGE SCALE GENOMIC DNA]</scope>
    <source>
        <strain evidence="3">DSM 17526 / LMG 23754 / KMM 6221</strain>
    </source>
</reference>
<dbReference type="Gene3D" id="3.40.50.300">
    <property type="entry name" value="P-loop containing nucleotide triphosphate hydrolases"/>
    <property type="match status" value="1"/>
</dbReference>
<feature type="domain" description="KAP NTPase" evidence="1">
    <location>
        <begin position="22"/>
        <end position="362"/>
    </location>
</feature>